<proteinExistence type="inferred from homology"/>
<dbReference type="OrthoDB" id="9813141at2"/>
<comment type="similarity">
    <text evidence="4">Belongs to the bacterial secretin family.</text>
</comment>
<evidence type="ECO:0000313" key="8">
    <source>
        <dbReference type="Proteomes" id="UP000325286"/>
    </source>
</evidence>
<evidence type="ECO:0000259" key="6">
    <source>
        <dbReference type="Pfam" id="PF00263"/>
    </source>
</evidence>
<dbReference type="Pfam" id="PF00263">
    <property type="entry name" value="Secretin"/>
    <property type="match status" value="1"/>
</dbReference>
<dbReference type="PRINTS" id="PR00811">
    <property type="entry name" value="BCTERIALGSPD"/>
</dbReference>
<dbReference type="PANTHER" id="PTHR30332:SF24">
    <property type="entry name" value="SECRETIN GSPD-RELATED"/>
    <property type="match status" value="1"/>
</dbReference>
<reference evidence="7 8" key="1">
    <citation type="submission" date="2019-08" db="EMBL/GenBank/DDBJ databases">
        <title>Deep-cultivation of Planctomycetes and their phenomic and genomic characterization uncovers novel biology.</title>
        <authorList>
            <person name="Wiegand S."/>
            <person name="Jogler M."/>
            <person name="Boedeker C."/>
            <person name="Pinto D."/>
            <person name="Vollmers J."/>
            <person name="Rivas-Marin E."/>
            <person name="Kohn T."/>
            <person name="Peeters S.H."/>
            <person name="Heuer A."/>
            <person name="Rast P."/>
            <person name="Oberbeckmann S."/>
            <person name="Bunk B."/>
            <person name="Jeske O."/>
            <person name="Meyerdierks A."/>
            <person name="Storesund J.E."/>
            <person name="Kallscheuer N."/>
            <person name="Luecker S."/>
            <person name="Lage O.M."/>
            <person name="Pohl T."/>
            <person name="Merkel B.J."/>
            <person name="Hornburger P."/>
            <person name="Mueller R.-W."/>
            <person name="Bruemmer F."/>
            <person name="Labrenz M."/>
            <person name="Spormann A.M."/>
            <person name="Op den Camp H."/>
            <person name="Overmann J."/>
            <person name="Amann R."/>
            <person name="Jetten M.S.M."/>
            <person name="Mascher T."/>
            <person name="Medema M.H."/>
            <person name="Devos D.P."/>
            <person name="Kaster A.-K."/>
            <person name="Ovreas L."/>
            <person name="Rohde M."/>
            <person name="Galperin M.Y."/>
            <person name="Jogler C."/>
        </authorList>
    </citation>
    <scope>NUCLEOTIDE SEQUENCE [LARGE SCALE GENOMIC DNA]</scope>
    <source>
        <strain evidence="7 8">UC8</strain>
    </source>
</reference>
<keyword evidence="2" id="KW-0732">Signal</keyword>
<dbReference type="InterPro" id="IPR050810">
    <property type="entry name" value="Bact_Secretion_Sys_Channel"/>
</dbReference>
<dbReference type="EMBL" id="CP042914">
    <property type="protein sequence ID" value="QEG38999.1"/>
    <property type="molecule type" value="Genomic_DNA"/>
</dbReference>
<keyword evidence="3" id="KW-0472">Membrane</keyword>
<comment type="subcellular location">
    <subcellularLocation>
        <location evidence="1">Membrane</location>
    </subcellularLocation>
</comment>
<name>A0A5B9QLU4_9BACT</name>
<dbReference type="Gene3D" id="3.55.50.30">
    <property type="match status" value="1"/>
</dbReference>
<organism evidence="7 8">
    <name type="scientific">Roseimaritima ulvae</name>
    <dbReference type="NCBI Taxonomy" id="980254"/>
    <lineage>
        <taxon>Bacteria</taxon>
        <taxon>Pseudomonadati</taxon>
        <taxon>Planctomycetota</taxon>
        <taxon>Planctomycetia</taxon>
        <taxon>Pirellulales</taxon>
        <taxon>Pirellulaceae</taxon>
        <taxon>Roseimaritima</taxon>
    </lineage>
</organism>
<feature type="compositionally biased region" description="Low complexity" evidence="5">
    <location>
        <begin position="204"/>
        <end position="226"/>
    </location>
</feature>
<evidence type="ECO:0000256" key="2">
    <source>
        <dbReference type="ARBA" id="ARBA00022729"/>
    </source>
</evidence>
<dbReference type="Proteomes" id="UP000325286">
    <property type="component" value="Chromosome"/>
</dbReference>
<evidence type="ECO:0000256" key="1">
    <source>
        <dbReference type="ARBA" id="ARBA00004370"/>
    </source>
</evidence>
<dbReference type="InterPro" id="IPR001775">
    <property type="entry name" value="GspD/PilQ"/>
</dbReference>
<evidence type="ECO:0000256" key="3">
    <source>
        <dbReference type="ARBA" id="ARBA00023136"/>
    </source>
</evidence>
<feature type="domain" description="Type II/III secretion system secretin-like" evidence="6">
    <location>
        <begin position="445"/>
        <end position="602"/>
    </location>
</feature>
<dbReference type="PANTHER" id="PTHR30332">
    <property type="entry name" value="PROBABLE GENERAL SECRETION PATHWAY PROTEIN D"/>
    <property type="match status" value="1"/>
</dbReference>
<protein>
    <submittedName>
        <fullName evidence="7">Type IV pilus biogenesis and competence protein PilQ</fullName>
    </submittedName>
</protein>
<gene>
    <name evidence="7" type="primary">pilQ_1</name>
    <name evidence="7" type="ORF">UC8_09600</name>
</gene>
<sequence length="657" mass="71961">MDRTDRAWRPLHWLCAATLAIAVGGLDGQIRAETSAARPVGFWEQTDDLLLRRAMTDSGMPSLTRVLLNARLTQALWPELETLARQAAPASAPERQLALIDTSRWQWSPIGDAQQAAPRWKQDLRGEPIAEQLSDHALWVAHGDWKASVRRVVVHDGIDQAIDSEGLVQTPQPPVLPATAPPAAVPVPVRVALRPAVERRGSLPAARLAAPQQTAAQPSTPPQTAQGEATVSLHLNQTDVRSVFEMLARGYGMNIMVAPGVEGTVTADVEGLTPDEALDGIVRLCDLVAQRKGNIVYVYSPDKVPLETRQLRMFPLDFALATSLEPAVQGLLSPIGTAYATQLDQADRHRTQEALVVIDTPAALAAVEQYILQADQAPRQVMIEAYVLEVELNDQRNHGVDLQGILRGDLEVGSQALATPIDSGANSLFYARLSGDRVRAVLDCLETTTDAKTLASPKVMVINGQEATMQVGQQLGFTVATVTQTSTIQDVRFMDTGVVLRVTPTISRDNRVLMRVKPEVSTGNINPDTLLPEEETRELETAVLLNDHQGIVVGGLIQETDSTVIRKLPWLGDLRYVGKVFQRREATRRRTEIIITLIPHIMDCDACADDWEQVEQSTTPLLHGPLHRNPRPWEPRLPDTGAEQCLPDVDHINHAMP</sequence>
<evidence type="ECO:0000256" key="4">
    <source>
        <dbReference type="RuleBase" id="RU004003"/>
    </source>
</evidence>
<keyword evidence="8" id="KW-1185">Reference proteome</keyword>
<evidence type="ECO:0000313" key="7">
    <source>
        <dbReference type="EMBL" id="QEG38999.1"/>
    </source>
</evidence>
<dbReference type="KEGG" id="rul:UC8_09600"/>
<dbReference type="GO" id="GO:0009306">
    <property type="term" value="P:protein secretion"/>
    <property type="evidence" value="ECO:0007669"/>
    <property type="project" value="InterPro"/>
</dbReference>
<evidence type="ECO:0000256" key="5">
    <source>
        <dbReference type="SAM" id="MobiDB-lite"/>
    </source>
</evidence>
<dbReference type="AlphaFoldDB" id="A0A5B9QLU4"/>
<dbReference type="RefSeq" id="WP_068140710.1">
    <property type="nucleotide sequence ID" value="NZ_CP042914.1"/>
</dbReference>
<dbReference type="GO" id="GO:0015627">
    <property type="term" value="C:type II protein secretion system complex"/>
    <property type="evidence" value="ECO:0007669"/>
    <property type="project" value="TreeGrafter"/>
</dbReference>
<dbReference type="InterPro" id="IPR004846">
    <property type="entry name" value="T2SS/T3SS_dom"/>
</dbReference>
<accession>A0A5B9QLU4</accession>
<feature type="region of interest" description="Disordered" evidence="5">
    <location>
        <begin position="204"/>
        <end position="228"/>
    </location>
</feature>